<dbReference type="InterPro" id="IPR036735">
    <property type="entry name" value="NGN_dom_sf"/>
</dbReference>
<evidence type="ECO:0000256" key="2">
    <source>
        <dbReference type="ARBA" id="ARBA00022814"/>
    </source>
</evidence>
<dbReference type="Pfam" id="PF02357">
    <property type="entry name" value="NusG"/>
    <property type="match status" value="1"/>
</dbReference>
<proteinExistence type="inferred from homology"/>
<dbReference type="PRINTS" id="PR00338">
    <property type="entry name" value="NUSGTNSCPFCT"/>
</dbReference>
<dbReference type="SUPFAM" id="SSF82679">
    <property type="entry name" value="N-utilization substance G protein NusG, N-terminal domain"/>
    <property type="match status" value="2"/>
</dbReference>
<comment type="similarity">
    <text evidence="5 7">Belongs to the NusG family.</text>
</comment>
<dbReference type="PANTHER" id="PTHR30265:SF2">
    <property type="entry name" value="TRANSCRIPTION TERMINATION_ANTITERMINATION PROTEIN NUSG"/>
    <property type="match status" value="1"/>
</dbReference>
<dbReference type="SMART" id="SM00738">
    <property type="entry name" value="NGN"/>
    <property type="match status" value="1"/>
</dbReference>
<dbReference type="EMBL" id="LGGH01000092">
    <property type="protein sequence ID" value="KUK67554.1"/>
    <property type="molecule type" value="Genomic_DNA"/>
</dbReference>
<dbReference type="InterPro" id="IPR006645">
    <property type="entry name" value="NGN-like_dom"/>
</dbReference>
<feature type="domain" description="KOW" evidence="9">
    <location>
        <begin position="300"/>
        <end position="327"/>
    </location>
</feature>
<keyword evidence="3 5" id="KW-0805">Transcription regulation</keyword>
<dbReference type="Pfam" id="PF18298">
    <property type="entry name" value="NusG_add"/>
    <property type="match status" value="1"/>
</dbReference>
<dbReference type="InterPro" id="IPR008991">
    <property type="entry name" value="Translation_prot_SH3-like_sf"/>
</dbReference>
<dbReference type="EMBL" id="DQBS01000126">
    <property type="protein sequence ID" value="HCO69984.1"/>
    <property type="molecule type" value="Genomic_DNA"/>
</dbReference>
<dbReference type="HAMAP" id="MF_00948">
    <property type="entry name" value="NusG"/>
    <property type="match status" value="1"/>
</dbReference>
<reference evidence="10 13" key="3">
    <citation type="journal article" date="2018" name="Nat. Biotechnol.">
        <title>A standardized bacterial taxonomy based on genome phylogeny substantially revises the tree of life.</title>
        <authorList>
            <person name="Parks D.H."/>
            <person name="Chuvochina M."/>
            <person name="Waite D.W."/>
            <person name="Rinke C."/>
            <person name="Skarshewski A."/>
            <person name="Chaumeil P.A."/>
            <person name="Hugenholtz P."/>
        </authorList>
    </citation>
    <scope>NUCLEOTIDE SEQUENCE [LARGE SCALE GENOMIC DNA]</scope>
    <source>
        <strain evidence="10">UBA9905</strain>
    </source>
</reference>
<evidence type="ECO:0000259" key="8">
    <source>
        <dbReference type="SMART" id="SM00738"/>
    </source>
</evidence>
<comment type="caution">
    <text evidence="11">The sequence shown here is derived from an EMBL/GenBank/DDBJ whole genome shotgun (WGS) entry which is preliminary data.</text>
</comment>
<name>A0A117LU50_9BACT</name>
<dbReference type="InterPro" id="IPR043425">
    <property type="entry name" value="NusG-like"/>
</dbReference>
<dbReference type="PATRIC" id="fig|1236046.6.peg.855"/>
<dbReference type="GO" id="GO:0006353">
    <property type="term" value="P:DNA-templated transcription termination"/>
    <property type="evidence" value="ECO:0007669"/>
    <property type="project" value="UniProtKB-UniRule"/>
</dbReference>
<evidence type="ECO:0000313" key="11">
    <source>
        <dbReference type="EMBL" id="KUK67554.1"/>
    </source>
</evidence>
<evidence type="ECO:0000313" key="13">
    <source>
        <dbReference type="Proteomes" id="UP000264215"/>
    </source>
</evidence>
<dbReference type="GO" id="GO:0006354">
    <property type="term" value="P:DNA-templated transcription elongation"/>
    <property type="evidence" value="ECO:0007669"/>
    <property type="project" value="UniProtKB-UniRule"/>
</dbReference>
<dbReference type="InterPro" id="IPR040473">
    <property type="entry name" value="NusG_add"/>
</dbReference>
<comment type="function">
    <text evidence="5 7">Participates in transcription elongation, termination and antitermination.</text>
</comment>
<dbReference type="InterPro" id="IPR015869">
    <property type="entry name" value="Transcrpt_antiterm_NusG_bac_CS"/>
</dbReference>
<dbReference type="SMART" id="SM00739">
    <property type="entry name" value="KOW"/>
    <property type="match status" value="1"/>
</dbReference>
<dbReference type="GO" id="GO:0032784">
    <property type="term" value="P:regulation of DNA-templated transcription elongation"/>
    <property type="evidence" value="ECO:0007669"/>
    <property type="project" value="InterPro"/>
</dbReference>
<feature type="domain" description="NusG-like N-terminal" evidence="8">
    <location>
        <begin position="2"/>
        <end position="282"/>
    </location>
</feature>
<evidence type="ECO:0000256" key="4">
    <source>
        <dbReference type="ARBA" id="ARBA00023163"/>
    </source>
</evidence>
<reference evidence="11" key="1">
    <citation type="journal article" date="2015" name="MBio">
        <title>Genome-resolved metagenomic analysis reveals roles for candidate phyla and other microbial community members in biogeochemical transformations in oil reservoirs.</title>
        <authorList>
            <person name="Hu P."/>
            <person name="Tom L."/>
            <person name="Singh A."/>
            <person name="Thomas B.C."/>
            <person name="Baker B.J."/>
            <person name="Piceno Y.M."/>
            <person name="Andersen G.L."/>
            <person name="Banfield J.F."/>
        </authorList>
    </citation>
    <scope>NUCLEOTIDE SEQUENCE [LARGE SCALE GENOMIC DNA]</scope>
    <source>
        <strain evidence="11">46_47</strain>
    </source>
</reference>
<dbReference type="InterPro" id="IPR001062">
    <property type="entry name" value="Transcrpt_antiterm_NusG"/>
</dbReference>
<dbReference type="Pfam" id="PF00467">
    <property type="entry name" value="KOW"/>
    <property type="match status" value="1"/>
</dbReference>
<reference evidence="12" key="2">
    <citation type="journal article" date="2015" name="MBio">
        <title>Genome-Resolved Metagenomic Analysis Reveals Roles for Candidate Phyla and Other Microbial Community Members in Biogeochemical Transformations in Oil Reservoirs.</title>
        <authorList>
            <person name="Hu P."/>
            <person name="Tom L."/>
            <person name="Singh A."/>
            <person name="Thomas B.C."/>
            <person name="Baker B.J."/>
            <person name="Piceno Y.M."/>
            <person name="Andersen G.L."/>
            <person name="Banfield J.F."/>
        </authorList>
    </citation>
    <scope>NUCLEOTIDE SEQUENCE [LARGE SCALE GENOMIC DNA]</scope>
</reference>
<dbReference type="PROSITE" id="PS01014">
    <property type="entry name" value="NUSG"/>
    <property type="match status" value="1"/>
</dbReference>
<dbReference type="Gene3D" id="3.30.70.940">
    <property type="entry name" value="NusG, N-terminal domain"/>
    <property type="match status" value="2"/>
</dbReference>
<evidence type="ECO:0000313" key="12">
    <source>
        <dbReference type="Proteomes" id="UP000054260"/>
    </source>
</evidence>
<organism evidence="11 12">
    <name type="scientific">Mesotoga infera</name>
    <dbReference type="NCBI Taxonomy" id="1236046"/>
    <lineage>
        <taxon>Bacteria</taxon>
        <taxon>Thermotogati</taxon>
        <taxon>Thermotogota</taxon>
        <taxon>Thermotogae</taxon>
        <taxon>Kosmotogales</taxon>
        <taxon>Kosmotogaceae</taxon>
        <taxon>Mesotoga</taxon>
    </lineage>
</organism>
<evidence type="ECO:0000256" key="5">
    <source>
        <dbReference type="HAMAP-Rule" id="MF_00948"/>
    </source>
</evidence>
<dbReference type="AlphaFoldDB" id="A0A117LU50"/>
<dbReference type="Proteomes" id="UP000264215">
    <property type="component" value="Unassembled WGS sequence"/>
</dbReference>
<dbReference type="InterPro" id="IPR014722">
    <property type="entry name" value="Rib_uL2_dom2"/>
</dbReference>
<dbReference type="SUPFAM" id="SSF50104">
    <property type="entry name" value="Translation proteins SH3-like domain"/>
    <property type="match status" value="1"/>
</dbReference>
<accession>A0A117LU50</accession>
<dbReference type="Proteomes" id="UP000054260">
    <property type="component" value="Unassembled WGS sequence"/>
</dbReference>
<evidence type="ECO:0000256" key="6">
    <source>
        <dbReference type="NCBIfam" id="TIGR00922"/>
    </source>
</evidence>
<evidence type="ECO:0000256" key="7">
    <source>
        <dbReference type="RuleBase" id="RU000538"/>
    </source>
</evidence>
<dbReference type="Gene3D" id="2.30.30.30">
    <property type="match status" value="1"/>
</dbReference>
<evidence type="ECO:0000313" key="10">
    <source>
        <dbReference type="EMBL" id="HCO69984.1"/>
    </source>
</evidence>
<evidence type="ECO:0000259" key="9">
    <source>
        <dbReference type="SMART" id="SM00739"/>
    </source>
</evidence>
<dbReference type="InterPro" id="IPR005824">
    <property type="entry name" value="KOW"/>
</dbReference>
<gene>
    <name evidence="5 10" type="primary">nusG</name>
    <name evidence="10" type="ORF">DIT26_05295</name>
    <name evidence="11" type="ORF">XD86_0724</name>
</gene>
<dbReference type="CDD" id="cd06091">
    <property type="entry name" value="KOW_NusG"/>
    <property type="match status" value="1"/>
</dbReference>
<keyword evidence="4 5" id="KW-0804">Transcription</keyword>
<sequence length="355" mass="40426">MRKRWFIIQTYSGLENSIKEAIQIKIESFGFSHMFGKILVPEETKLDRTNVAAEKYIVPANAKLLVKDNQDVAKGDPVAEEVEIKVKNDGTVAEIKNYRVIFIETADRRYTKTYYIPESAKIETGIKTGARIRQGMPLAKQGEYFCELDGKIVYTQKMKRIVVEKENGDEDVYLVHPDSYDSRIAKKGNLVKRGQLFGETRKIFSKTEGRVEISDLPGRKEIKIFKIVRTRLYPGYVFIEMIMNEETWNVVKNTPNVVNFVSVGGQPVQLKEKEIKALLRLVGIEEYEEHSGGPVKIEVDFDIGEVVRINTGPFEDFVGKVTGLDPERQELKVVVSIFGRETPVILSLSEVEKIV</sequence>
<dbReference type="PANTHER" id="PTHR30265">
    <property type="entry name" value="RHO-INTERACTING TRANSCRIPTION TERMINATION FACTOR NUSG"/>
    <property type="match status" value="1"/>
</dbReference>
<evidence type="ECO:0000256" key="3">
    <source>
        <dbReference type="ARBA" id="ARBA00023015"/>
    </source>
</evidence>
<keyword evidence="1 5" id="KW-0806">Transcription termination</keyword>
<evidence type="ECO:0000256" key="1">
    <source>
        <dbReference type="ARBA" id="ARBA00022472"/>
    </source>
</evidence>
<dbReference type="GO" id="GO:0005829">
    <property type="term" value="C:cytosol"/>
    <property type="evidence" value="ECO:0007669"/>
    <property type="project" value="TreeGrafter"/>
</dbReference>
<dbReference type="NCBIfam" id="TIGR00922">
    <property type="entry name" value="nusG"/>
    <property type="match status" value="1"/>
</dbReference>
<protein>
    <recommendedName>
        <fullName evidence="5 6">Transcription termination/antitermination protein NusG</fullName>
    </recommendedName>
</protein>
<dbReference type="GO" id="GO:0031564">
    <property type="term" value="P:transcription antitermination"/>
    <property type="evidence" value="ECO:0007669"/>
    <property type="project" value="UniProtKB-UniRule"/>
</dbReference>
<keyword evidence="2 5" id="KW-0889">Transcription antitermination</keyword>